<reference evidence="2" key="1">
    <citation type="submission" date="2020-07" db="EMBL/GenBank/DDBJ databases">
        <title>Huge and variable diversity of episymbiotic CPR bacteria and DPANN archaea in groundwater ecosystems.</title>
        <authorList>
            <person name="He C.Y."/>
            <person name="Keren R."/>
            <person name="Whittaker M."/>
            <person name="Farag I.F."/>
            <person name="Doudna J."/>
            <person name="Cate J.H.D."/>
            <person name="Banfield J.F."/>
        </authorList>
    </citation>
    <scope>NUCLEOTIDE SEQUENCE</scope>
    <source>
        <strain evidence="2">NC_groundwater_1586_Pr3_B-0.1um_66_15</strain>
    </source>
</reference>
<dbReference type="GO" id="GO:0003677">
    <property type="term" value="F:DNA binding"/>
    <property type="evidence" value="ECO:0007669"/>
    <property type="project" value="InterPro"/>
</dbReference>
<dbReference type="EMBL" id="JACRAF010000023">
    <property type="protein sequence ID" value="MBI4921785.1"/>
    <property type="molecule type" value="Genomic_DNA"/>
</dbReference>
<protein>
    <submittedName>
        <fullName evidence="2">Helix-turn-helix transcriptional regulator</fullName>
    </submittedName>
</protein>
<sequence>MNPQFVKSPSGEDMVLLSRADYETLVTAAEEAAEDAADVAMYDARKADPLGSAPMPAEITRHMREGARLLKAIRLWKDIGQVKLAYDLGTSQGFISDLENGRRKLTPELAKRMAAALDVPEHWLI</sequence>
<dbReference type="SMART" id="SM00530">
    <property type="entry name" value="HTH_XRE"/>
    <property type="match status" value="1"/>
</dbReference>
<dbReference type="AlphaFoldDB" id="A0A933NY11"/>
<dbReference type="InterPro" id="IPR001387">
    <property type="entry name" value="Cro/C1-type_HTH"/>
</dbReference>
<comment type="caution">
    <text evidence="2">The sequence shown here is derived from an EMBL/GenBank/DDBJ whole genome shotgun (WGS) entry which is preliminary data.</text>
</comment>
<evidence type="ECO:0000313" key="2">
    <source>
        <dbReference type="EMBL" id="MBI4921785.1"/>
    </source>
</evidence>
<dbReference type="CDD" id="cd00093">
    <property type="entry name" value="HTH_XRE"/>
    <property type="match status" value="1"/>
</dbReference>
<dbReference type="Gene3D" id="1.10.260.40">
    <property type="entry name" value="lambda repressor-like DNA-binding domains"/>
    <property type="match status" value="1"/>
</dbReference>
<dbReference type="InterPro" id="IPR010982">
    <property type="entry name" value="Lambda_DNA-bd_dom_sf"/>
</dbReference>
<proteinExistence type="predicted"/>
<dbReference type="SUPFAM" id="SSF47413">
    <property type="entry name" value="lambda repressor-like DNA-binding domains"/>
    <property type="match status" value="1"/>
</dbReference>
<dbReference type="Pfam" id="PF01381">
    <property type="entry name" value="HTH_3"/>
    <property type="match status" value="1"/>
</dbReference>
<dbReference type="Proteomes" id="UP000782610">
    <property type="component" value="Unassembled WGS sequence"/>
</dbReference>
<accession>A0A933NY11</accession>
<gene>
    <name evidence="2" type="ORF">HY834_08545</name>
</gene>
<evidence type="ECO:0000313" key="3">
    <source>
        <dbReference type="Proteomes" id="UP000782610"/>
    </source>
</evidence>
<organism evidence="2 3">
    <name type="scientific">Devosia nanyangense</name>
    <dbReference type="NCBI Taxonomy" id="1228055"/>
    <lineage>
        <taxon>Bacteria</taxon>
        <taxon>Pseudomonadati</taxon>
        <taxon>Pseudomonadota</taxon>
        <taxon>Alphaproteobacteria</taxon>
        <taxon>Hyphomicrobiales</taxon>
        <taxon>Devosiaceae</taxon>
        <taxon>Devosia</taxon>
    </lineage>
</organism>
<name>A0A933NY11_9HYPH</name>
<dbReference type="PROSITE" id="PS50943">
    <property type="entry name" value="HTH_CROC1"/>
    <property type="match status" value="1"/>
</dbReference>
<evidence type="ECO:0000259" key="1">
    <source>
        <dbReference type="PROSITE" id="PS50943"/>
    </source>
</evidence>
<feature type="domain" description="HTH cro/C1-type" evidence="1">
    <location>
        <begin position="70"/>
        <end position="124"/>
    </location>
</feature>